<evidence type="ECO:0000256" key="14">
    <source>
        <dbReference type="ARBA" id="ARBA00083640"/>
    </source>
</evidence>
<comment type="similarity">
    <text evidence="9 15">Belongs to the L/F-transferase family.</text>
</comment>
<keyword evidence="3 15" id="KW-0808">Transferase</keyword>
<dbReference type="GO" id="GO:0005737">
    <property type="term" value="C:cytoplasm"/>
    <property type="evidence" value="ECO:0007669"/>
    <property type="project" value="UniProtKB-SubCell"/>
</dbReference>
<dbReference type="PANTHER" id="PTHR30098:SF2">
    <property type="entry name" value="LEUCYL_PHENYLALANYL-TRNA--PROTEIN TRANSFERASE"/>
    <property type="match status" value="1"/>
</dbReference>
<accession>A0A8I1G9X7</accession>
<protein>
    <recommendedName>
        <fullName evidence="11 15">Leucyl/phenylalanyl-tRNA--protein transferase</fullName>
        <ecNumber evidence="10 15">2.3.2.6</ecNumber>
    </recommendedName>
    <alternativeName>
        <fullName evidence="12 15">L/F-transferase</fullName>
    </alternativeName>
    <alternativeName>
        <fullName evidence="13 15">Leucyltransferase</fullName>
    </alternativeName>
    <alternativeName>
        <fullName evidence="14 15">Phenyalanyltransferase</fullName>
    </alternativeName>
</protein>
<dbReference type="RefSeq" id="WP_054487871.1">
    <property type="nucleotide sequence ID" value="NZ_FPBE01000001.1"/>
</dbReference>
<comment type="catalytic activity">
    <reaction evidence="7 15">
        <text>N-terminal L-lysyl-[protein] + L-leucyl-tRNA(Leu) = N-terminal L-leucyl-L-lysyl-[protein] + tRNA(Leu) + H(+)</text>
        <dbReference type="Rhea" id="RHEA:12340"/>
        <dbReference type="Rhea" id="RHEA-COMP:9613"/>
        <dbReference type="Rhea" id="RHEA-COMP:9622"/>
        <dbReference type="Rhea" id="RHEA-COMP:12670"/>
        <dbReference type="Rhea" id="RHEA-COMP:12671"/>
        <dbReference type="ChEBI" id="CHEBI:15378"/>
        <dbReference type="ChEBI" id="CHEBI:65249"/>
        <dbReference type="ChEBI" id="CHEBI:78442"/>
        <dbReference type="ChEBI" id="CHEBI:78494"/>
        <dbReference type="ChEBI" id="CHEBI:133043"/>
        <dbReference type="EC" id="2.3.2.6"/>
    </reaction>
</comment>
<dbReference type="PANTHER" id="PTHR30098">
    <property type="entry name" value="LEUCYL/PHENYLALANYL-TRNA--PROTEIN TRANSFERASE"/>
    <property type="match status" value="1"/>
</dbReference>
<proteinExistence type="inferred from homology"/>
<dbReference type="EMBL" id="JAEMOP010000002">
    <property type="protein sequence ID" value="MBJ7315839.1"/>
    <property type="molecule type" value="Genomic_DNA"/>
</dbReference>
<dbReference type="Gene3D" id="3.30.70.3550">
    <property type="entry name" value="Leucyl/phenylalanyl-tRNA-protein transferase, N-terminal domain"/>
    <property type="match status" value="1"/>
</dbReference>
<dbReference type="FunFam" id="3.30.70.3550:FF:000001">
    <property type="entry name" value="Leucyl/phenylalanyl-tRNA--protein transferase"/>
    <property type="match status" value="1"/>
</dbReference>
<evidence type="ECO:0000256" key="10">
    <source>
        <dbReference type="ARBA" id="ARBA00066767"/>
    </source>
</evidence>
<comment type="caution">
    <text evidence="17">The sequence shown here is derived from an EMBL/GenBank/DDBJ whole genome shotgun (WGS) entry which is preliminary data.</text>
</comment>
<evidence type="ECO:0000256" key="1">
    <source>
        <dbReference type="ARBA" id="ARBA00004496"/>
    </source>
</evidence>
<evidence type="ECO:0000256" key="7">
    <source>
        <dbReference type="ARBA" id="ARBA00051538"/>
    </source>
</evidence>
<dbReference type="InterPro" id="IPR042203">
    <property type="entry name" value="Leu/Phe-tRNA_Trfase_C"/>
</dbReference>
<organism evidence="17 18">
    <name type="scientific">Idiomarina abyssalis</name>
    <dbReference type="NCBI Taxonomy" id="86102"/>
    <lineage>
        <taxon>Bacteria</taxon>
        <taxon>Pseudomonadati</taxon>
        <taxon>Pseudomonadota</taxon>
        <taxon>Gammaproteobacteria</taxon>
        <taxon>Alteromonadales</taxon>
        <taxon>Idiomarinaceae</taxon>
        <taxon>Idiomarina</taxon>
    </lineage>
</organism>
<name>A0A8I1G9X7_9GAMM</name>
<comment type="subcellular location">
    <subcellularLocation>
        <location evidence="1 15">Cytoplasm</location>
    </subcellularLocation>
</comment>
<evidence type="ECO:0000256" key="11">
    <source>
        <dbReference type="ARBA" id="ARBA00074372"/>
    </source>
</evidence>
<dbReference type="Pfam" id="PF03588">
    <property type="entry name" value="Leu_Phe_trans"/>
    <property type="match status" value="1"/>
</dbReference>
<dbReference type="GO" id="GO:0008914">
    <property type="term" value="F:leucyl-tRNA--protein transferase activity"/>
    <property type="evidence" value="ECO:0007669"/>
    <property type="project" value="UniProtKB-UniRule"/>
</dbReference>
<evidence type="ECO:0000256" key="2">
    <source>
        <dbReference type="ARBA" id="ARBA00022490"/>
    </source>
</evidence>
<evidence type="ECO:0000256" key="9">
    <source>
        <dbReference type="ARBA" id="ARBA00061535"/>
    </source>
</evidence>
<keyword evidence="19" id="KW-1185">Reference proteome</keyword>
<evidence type="ECO:0000313" key="16">
    <source>
        <dbReference type="EMBL" id="MBJ7265856.1"/>
    </source>
</evidence>
<comment type="catalytic activity">
    <reaction evidence="5 15">
        <text>L-phenylalanyl-tRNA(Phe) + an N-terminal L-alpha-aminoacyl-[protein] = an N-terminal L-phenylalanyl-L-alpha-aminoacyl-[protein] + tRNA(Phe)</text>
        <dbReference type="Rhea" id="RHEA:43632"/>
        <dbReference type="Rhea" id="RHEA-COMP:9668"/>
        <dbReference type="Rhea" id="RHEA-COMP:9699"/>
        <dbReference type="Rhea" id="RHEA-COMP:10636"/>
        <dbReference type="Rhea" id="RHEA-COMP:10637"/>
        <dbReference type="ChEBI" id="CHEBI:78442"/>
        <dbReference type="ChEBI" id="CHEBI:78531"/>
        <dbReference type="ChEBI" id="CHEBI:78597"/>
        <dbReference type="ChEBI" id="CHEBI:83561"/>
        <dbReference type="EC" id="2.3.2.6"/>
    </reaction>
</comment>
<dbReference type="Proteomes" id="UP000621390">
    <property type="component" value="Unassembled WGS sequence"/>
</dbReference>
<dbReference type="InterPro" id="IPR004616">
    <property type="entry name" value="Leu/Phe-tRNA_Trfase"/>
</dbReference>
<evidence type="ECO:0000256" key="8">
    <source>
        <dbReference type="ARBA" id="ARBA00054043"/>
    </source>
</evidence>
<dbReference type="HAMAP" id="MF_00688">
    <property type="entry name" value="Leu_Phe_trans"/>
    <property type="match status" value="1"/>
</dbReference>
<evidence type="ECO:0000256" key="15">
    <source>
        <dbReference type="HAMAP-Rule" id="MF_00688"/>
    </source>
</evidence>
<evidence type="ECO:0000256" key="4">
    <source>
        <dbReference type="ARBA" id="ARBA00023315"/>
    </source>
</evidence>
<dbReference type="SUPFAM" id="SSF55729">
    <property type="entry name" value="Acyl-CoA N-acyltransferases (Nat)"/>
    <property type="match status" value="1"/>
</dbReference>
<dbReference type="InterPro" id="IPR016181">
    <property type="entry name" value="Acyl_CoA_acyltransferase"/>
</dbReference>
<evidence type="ECO:0000256" key="13">
    <source>
        <dbReference type="ARBA" id="ARBA00077165"/>
    </source>
</evidence>
<dbReference type="GO" id="GO:0030163">
    <property type="term" value="P:protein catabolic process"/>
    <property type="evidence" value="ECO:0007669"/>
    <property type="project" value="UniProtKB-UniRule"/>
</dbReference>
<dbReference type="FunFam" id="3.40.630.70:FF:000001">
    <property type="entry name" value="Leucyl/phenylalanyl-tRNA--protein transferase"/>
    <property type="match status" value="1"/>
</dbReference>
<dbReference type="Gene3D" id="3.40.630.70">
    <property type="entry name" value="Leucyl/phenylalanyl-tRNA-protein transferase, C-terminal domain"/>
    <property type="match status" value="1"/>
</dbReference>
<evidence type="ECO:0000313" key="18">
    <source>
        <dbReference type="Proteomes" id="UP000621390"/>
    </source>
</evidence>
<sequence>MIVQLDPASISFPPTATALHEPNGLLAVGGDLSPGRLIHAYQQGIFPWFSDNDPILWWSPNPRAVFFPDKIHISRSLAKANRKPNWQISINRCFVDVVRACADQRSENEGTWITEEMIEAYCKLHQLGHAHSVEVWFDNELAGGLYGISVGRAFCGESMFHYKTDASKIALVRFAQHFNNCGGQLIDCQVGNPHLFSLGAVNLHRERFLMKLNIAQQQSMPETFWQTRELSNFGEL</sequence>
<evidence type="ECO:0000313" key="19">
    <source>
        <dbReference type="Proteomes" id="UP000655994"/>
    </source>
</evidence>
<evidence type="ECO:0000256" key="6">
    <source>
        <dbReference type="ARBA" id="ARBA00050652"/>
    </source>
</evidence>
<dbReference type="Proteomes" id="UP000655994">
    <property type="component" value="Unassembled WGS sequence"/>
</dbReference>
<evidence type="ECO:0000256" key="12">
    <source>
        <dbReference type="ARBA" id="ARBA00077136"/>
    </source>
</evidence>
<reference evidence="17 19" key="1">
    <citation type="submission" date="2020-09" db="EMBL/GenBank/DDBJ databases">
        <title>Draft Genomes of Bacterial Isolates from North Pond Shallow Sediments.</title>
        <authorList>
            <person name="Kiel Reese B."/>
            <person name="Mullis M."/>
            <person name="Weisend R.E."/>
        </authorList>
    </citation>
    <scope>NUCLEOTIDE SEQUENCE</scope>
    <source>
        <strain evidence="17">KJE-2</strain>
        <strain evidence="16 19">KJE-3</strain>
    </source>
</reference>
<evidence type="ECO:0000256" key="3">
    <source>
        <dbReference type="ARBA" id="ARBA00022679"/>
    </source>
</evidence>
<comment type="catalytic activity">
    <reaction evidence="6 15">
        <text>N-terminal L-arginyl-[protein] + L-leucyl-tRNA(Leu) = N-terminal L-leucyl-L-arginyl-[protein] + tRNA(Leu) + H(+)</text>
        <dbReference type="Rhea" id="RHEA:50416"/>
        <dbReference type="Rhea" id="RHEA-COMP:9613"/>
        <dbReference type="Rhea" id="RHEA-COMP:9622"/>
        <dbReference type="Rhea" id="RHEA-COMP:12672"/>
        <dbReference type="Rhea" id="RHEA-COMP:12673"/>
        <dbReference type="ChEBI" id="CHEBI:15378"/>
        <dbReference type="ChEBI" id="CHEBI:64719"/>
        <dbReference type="ChEBI" id="CHEBI:78442"/>
        <dbReference type="ChEBI" id="CHEBI:78494"/>
        <dbReference type="ChEBI" id="CHEBI:133044"/>
        <dbReference type="EC" id="2.3.2.6"/>
    </reaction>
</comment>
<comment type="function">
    <text evidence="8 15">Functions in the N-end rule pathway of protein degradation where it conjugates Leu, Phe and, less efficiently, Met from aminoacyl-tRNAs to the N-termini of proteins containing an N-terminal arginine or lysine.</text>
</comment>
<dbReference type="EC" id="2.3.2.6" evidence="10 15"/>
<dbReference type="InterPro" id="IPR042221">
    <property type="entry name" value="Leu/Phe-tRNA_Trfase_N"/>
</dbReference>
<dbReference type="OrthoDB" id="9790282at2"/>
<keyword evidence="2 15" id="KW-0963">Cytoplasm</keyword>
<dbReference type="AlphaFoldDB" id="A0A8I1G9X7"/>
<keyword evidence="4 15" id="KW-0012">Acyltransferase</keyword>
<evidence type="ECO:0000256" key="5">
    <source>
        <dbReference type="ARBA" id="ARBA00050607"/>
    </source>
</evidence>
<gene>
    <name evidence="15 17" type="primary">aat</name>
    <name evidence="16" type="ORF">JHC10_02740</name>
    <name evidence="17" type="ORF">JHC11_07510</name>
</gene>
<dbReference type="NCBIfam" id="TIGR00667">
    <property type="entry name" value="aat"/>
    <property type="match status" value="1"/>
</dbReference>
<evidence type="ECO:0000313" key="17">
    <source>
        <dbReference type="EMBL" id="MBJ7315839.1"/>
    </source>
</evidence>
<dbReference type="EMBL" id="JAEMOS010000007">
    <property type="protein sequence ID" value="MBJ7265856.1"/>
    <property type="molecule type" value="Genomic_DNA"/>
</dbReference>